<accession>A0ABN9W1G3</accession>
<sequence>MAAAAAAPRPAVMLPLDLVATRAVREPTEAELQLVSQLNGQGAGIDREVWFRRLSEEGDGAGPRPLQQRSAGLGAGGRLALRGAGGRRAEDFLDGGLDARPQRRQQRAQPRATQRQPVDDCLSVPAELHARMLALASEVRGQATHVLAFSPRKVSIELGKASIPQHDGKPEQFTEYDARFCFFVLRPGG</sequence>
<feature type="region of interest" description="Disordered" evidence="1">
    <location>
        <begin position="56"/>
        <end position="76"/>
    </location>
</feature>
<evidence type="ECO:0000313" key="3">
    <source>
        <dbReference type="Proteomes" id="UP001189429"/>
    </source>
</evidence>
<comment type="caution">
    <text evidence="2">The sequence shown here is derived from an EMBL/GenBank/DDBJ whole genome shotgun (WGS) entry which is preliminary data.</text>
</comment>
<feature type="region of interest" description="Disordered" evidence="1">
    <location>
        <begin position="90"/>
        <end position="119"/>
    </location>
</feature>
<keyword evidence="3" id="KW-1185">Reference proteome</keyword>
<proteinExistence type="predicted"/>
<organism evidence="2 3">
    <name type="scientific">Prorocentrum cordatum</name>
    <dbReference type="NCBI Taxonomy" id="2364126"/>
    <lineage>
        <taxon>Eukaryota</taxon>
        <taxon>Sar</taxon>
        <taxon>Alveolata</taxon>
        <taxon>Dinophyceae</taxon>
        <taxon>Prorocentrales</taxon>
        <taxon>Prorocentraceae</taxon>
        <taxon>Prorocentrum</taxon>
    </lineage>
</organism>
<name>A0ABN9W1G3_9DINO</name>
<dbReference type="Proteomes" id="UP001189429">
    <property type="component" value="Unassembled WGS sequence"/>
</dbReference>
<protein>
    <submittedName>
        <fullName evidence="2">Uncharacterized protein</fullName>
    </submittedName>
</protein>
<evidence type="ECO:0000313" key="2">
    <source>
        <dbReference type="EMBL" id="CAK0879863.1"/>
    </source>
</evidence>
<feature type="compositionally biased region" description="Low complexity" evidence="1">
    <location>
        <begin position="107"/>
        <end position="116"/>
    </location>
</feature>
<gene>
    <name evidence="2" type="ORF">PCOR1329_LOCUS63174</name>
</gene>
<dbReference type="EMBL" id="CAUYUJ010018010">
    <property type="protein sequence ID" value="CAK0879863.1"/>
    <property type="molecule type" value="Genomic_DNA"/>
</dbReference>
<reference evidence="2" key="1">
    <citation type="submission" date="2023-10" db="EMBL/GenBank/DDBJ databases">
        <authorList>
            <person name="Chen Y."/>
            <person name="Shah S."/>
            <person name="Dougan E. K."/>
            <person name="Thang M."/>
            <person name="Chan C."/>
        </authorList>
    </citation>
    <scope>NUCLEOTIDE SEQUENCE [LARGE SCALE GENOMIC DNA]</scope>
</reference>
<evidence type="ECO:0000256" key="1">
    <source>
        <dbReference type="SAM" id="MobiDB-lite"/>
    </source>
</evidence>